<protein>
    <submittedName>
        <fullName evidence="3">Stage III sporulation protein AF</fullName>
    </submittedName>
</protein>
<feature type="coiled-coil region" evidence="1">
    <location>
        <begin position="89"/>
        <end position="116"/>
    </location>
</feature>
<feature type="transmembrane region" description="Helical" evidence="2">
    <location>
        <begin position="63"/>
        <end position="82"/>
    </location>
</feature>
<dbReference type="STRING" id="537007.BLAHAN_05181"/>
<sequence>MDSLQGNMESASVKNFLLHLFEKERRKSMLSQLYSWLQNVVCYFFLLTVVMNLLPDDSYKKYIRYYMGLLLILTFLSPIFQITDMGQKLESYIESFEGFETEAQEWEEKAEAWEQSWEKETEILRGQEVEP</sequence>
<dbReference type="Proteomes" id="UP000003755">
    <property type="component" value="Unassembled WGS sequence"/>
</dbReference>
<dbReference type="Pfam" id="PF09581">
    <property type="entry name" value="Spore_III_AF"/>
    <property type="match status" value="1"/>
</dbReference>
<evidence type="ECO:0000256" key="2">
    <source>
        <dbReference type="SAM" id="Phobius"/>
    </source>
</evidence>
<accession>C9L720</accession>
<keyword evidence="2" id="KW-1133">Transmembrane helix</keyword>
<dbReference type="eggNOG" id="ENOG503322G">
    <property type="taxonomic scope" value="Bacteria"/>
</dbReference>
<dbReference type="RefSeq" id="WP_003019900.1">
    <property type="nucleotide sequence ID" value="NZ_CP102264.1"/>
</dbReference>
<evidence type="ECO:0000313" key="4">
    <source>
        <dbReference type="Proteomes" id="UP000003755"/>
    </source>
</evidence>
<dbReference type="AlphaFoldDB" id="C9L720"/>
<evidence type="ECO:0000256" key="1">
    <source>
        <dbReference type="SAM" id="Coils"/>
    </source>
</evidence>
<keyword evidence="2" id="KW-0812">Transmembrane</keyword>
<keyword evidence="2" id="KW-0472">Membrane</keyword>
<dbReference type="HOGENOM" id="CLU_145990_0_0_9"/>
<gene>
    <name evidence="3" type="ORF">BLAHAN_05181</name>
</gene>
<keyword evidence="4" id="KW-1185">Reference proteome</keyword>
<dbReference type="InterPro" id="IPR014245">
    <property type="entry name" value="Spore_III_AF"/>
</dbReference>
<keyword evidence="1" id="KW-0175">Coiled coil</keyword>
<dbReference type="EMBL" id="ABYU02000012">
    <property type="protein sequence ID" value="EEX22214.1"/>
    <property type="molecule type" value="Genomic_DNA"/>
</dbReference>
<evidence type="ECO:0000313" key="3">
    <source>
        <dbReference type="EMBL" id="EEX22214.1"/>
    </source>
</evidence>
<feature type="transmembrane region" description="Helical" evidence="2">
    <location>
        <begin position="33"/>
        <end position="51"/>
    </location>
</feature>
<name>C9L720_BLAHA</name>
<dbReference type="KEGG" id="bhan:CGC63_15335"/>
<reference evidence="3" key="1">
    <citation type="submission" date="2009-09" db="EMBL/GenBank/DDBJ databases">
        <authorList>
            <person name="Weinstock G."/>
            <person name="Sodergren E."/>
            <person name="Clifton S."/>
            <person name="Fulton L."/>
            <person name="Fulton B."/>
            <person name="Courtney L."/>
            <person name="Fronick C."/>
            <person name="Harrison M."/>
            <person name="Strong C."/>
            <person name="Farmer C."/>
            <person name="Delahaunty K."/>
            <person name="Markovic C."/>
            <person name="Hall O."/>
            <person name="Minx P."/>
            <person name="Tomlinson C."/>
            <person name="Mitreva M."/>
            <person name="Nelson J."/>
            <person name="Hou S."/>
            <person name="Wollam A."/>
            <person name="Pepin K.H."/>
            <person name="Johnson M."/>
            <person name="Bhonagiri V."/>
            <person name="Nash W.E."/>
            <person name="Warren W."/>
            <person name="Chinwalla A."/>
            <person name="Mardis E.R."/>
            <person name="Wilson R.K."/>
        </authorList>
    </citation>
    <scope>NUCLEOTIDE SEQUENCE [LARGE SCALE GENOMIC DNA]</scope>
    <source>
        <strain evidence="3">DSM 20583</strain>
    </source>
</reference>
<proteinExistence type="predicted"/>
<organism evidence="3 4">
    <name type="scientific">Blautia hansenii DSM 20583</name>
    <dbReference type="NCBI Taxonomy" id="537007"/>
    <lineage>
        <taxon>Bacteria</taxon>
        <taxon>Bacillati</taxon>
        <taxon>Bacillota</taxon>
        <taxon>Clostridia</taxon>
        <taxon>Lachnospirales</taxon>
        <taxon>Lachnospiraceae</taxon>
        <taxon>Blautia</taxon>
    </lineage>
</organism>
<comment type="caution">
    <text evidence="3">The sequence shown here is derived from an EMBL/GenBank/DDBJ whole genome shotgun (WGS) entry which is preliminary data.</text>
</comment>